<dbReference type="InterPro" id="IPR037171">
    <property type="entry name" value="NagB/RpiA_transferase-like"/>
</dbReference>
<name>A0A3R6ZA46_9LACO</name>
<evidence type="ECO:0000313" key="2">
    <source>
        <dbReference type="EMBL" id="RHW48228.1"/>
    </source>
</evidence>
<dbReference type="Proteomes" id="UP000284822">
    <property type="component" value="Unassembled WGS sequence"/>
</dbReference>
<dbReference type="EC" id="3.5.99.6" evidence="2"/>
<dbReference type="AlphaFoldDB" id="A0A3R6ZA46"/>
<evidence type="ECO:0000259" key="1">
    <source>
        <dbReference type="Pfam" id="PF01182"/>
    </source>
</evidence>
<dbReference type="Gene3D" id="3.40.50.1360">
    <property type="match status" value="1"/>
</dbReference>
<feature type="domain" description="Glucosamine/galactosamine-6-phosphate isomerase" evidence="1">
    <location>
        <begin position="24"/>
        <end position="219"/>
    </location>
</feature>
<comment type="caution">
    <text evidence="2">The sequence shown here is derived from an EMBL/GenBank/DDBJ whole genome shotgun (WGS) entry which is preliminary data.</text>
</comment>
<dbReference type="PANTHER" id="PTHR42892">
    <property type="entry name" value="GLUCOSAMINE-6-PHOSPHATE DEAMINASE-LIKE PROTEIN BT_0258-RELATED"/>
    <property type="match status" value="1"/>
</dbReference>
<evidence type="ECO:0000313" key="3">
    <source>
        <dbReference type="Proteomes" id="UP000284822"/>
    </source>
</evidence>
<keyword evidence="2" id="KW-0378">Hydrolase</keyword>
<sequence>MKIITVNNKQELNELTGEMLIGLMLSKQNRINIAITAGSTPKGVYSYMAPRIRNNDAFNNVHYYNFDEIPSTDSNFIGITMRDLEDMYLNPAQIATSRFHHLNGDNYKEQDEKIKSIGGLDAILLGIGKDSHYCGNLPGTTKFEDETVKVNAKGELKKKISGHFENQSLVPDYWITMGPRSIMAAKKLILIATGSEKAEAIWHLVKGPVDNQYPASILKLHPDLTVIADKKAMKEVNK</sequence>
<dbReference type="SUPFAM" id="SSF100950">
    <property type="entry name" value="NagB/RpiA/CoA transferase-like"/>
    <property type="match status" value="1"/>
</dbReference>
<dbReference type="PANTHER" id="PTHR42892:SF1">
    <property type="entry name" value="GLUCOSAMINE-6-PHOSPHATE ISOMERASE"/>
    <property type="match status" value="1"/>
</dbReference>
<dbReference type="EMBL" id="QOCS01000006">
    <property type="protein sequence ID" value="RHW48228.1"/>
    <property type="molecule type" value="Genomic_DNA"/>
</dbReference>
<dbReference type="InterPro" id="IPR052960">
    <property type="entry name" value="GlcN6P_deaminase-like"/>
</dbReference>
<organism evidence="2 3">
    <name type="scientific">Bombilactobacillus bombi</name>
    <dbReference type="NCBI Taxonomy" id="1303590"/>
    <lineage>
        <taxon>Bacteria</taxon>
        <taxon>Bacillati</taxon>
        <taxon>Bacillota</taxon>
        <taxon>Bacilli</taxon>
        <taxon>Lactobacillales</taxon>
        <taxon>Lactobacillaceae</taxon>
        <taxon>Bombilactobacillus</taxon>
    </lineage>
</organism>
<reference evidence="2 3" key="1">
    <citation type="submission" date="2018-07" db="EMBL/GenBank/DDBJ databases">
        <title>Genome sequences of six Lactobacillus spp. isolated from bumble bee guts.</title>
        <authorList>
            <person name="Motta E.V.S."/>
            <person name="Moran N.A."/>
        </authorList>
    </citation>
    <scope>NUCLEOTIDE SEQUENCE [LARGE SCALE GENOMIC DNA]</scope>
    <source>
        <strain evidence="2 3">LV-8.1</strain>
    </source>
</reference>
<dbReference type="Pfam" id="PF01182">
    <property type="entry name" value="Glucosamine_iso"/>
    <property type="match status" value="1"/>
</dbReference>
<dbReference type="GO" id="GO:0004342">
    <property type="term" value="F:glucosamine-6-phosphate deaminase activity"/>
    <property type="evidence" value="ECO:0007669"/>
    <property type="project" value="UniProtKB-EC"/>
</dbReference>
<dbReference type="GO" id="GO:0005975">
    <property type="term" value="P:carbohydrate metabolic process"/>
    <property type="evidence" value="ECO:0007669"/>
    <property type="project" value="InterPro"/>
</dbReference>
<proteinExistence type="predicted"/>
<dbReference type="InterPro" id="IPR006148">
    <property type="entry name" value="Glc/Gal-6P_isomerase"/>
</dbReference>
<accession>A0A3R6ZA46</accession>
<gene>
    <name evidence="2" type="ORF">DS832_02630</name>
</gene>
<dbReference type="NCBIfam" id="NF009022">
    <property type="entry name" value="PRK12358.1"/>
    <property type="match status" value="1"/>
</dbReference>
<protein>
    <submittedName>
        <fullName evidence="2">Glucosamine-6-phosphate deaminase</fullName>
        <ecNumber evidence="2">3.5.99.6</ecNumber>
    </submittedName>
</protein>
<dbReference type="RefSeq" id="WP_118910217.1">
    <property type="nucleotide sequence ID" value="NZ_QOCS01000006.1"/>
</dbReference>